<sequence>MNLTSSQKQRLRELGWDGSIPDFDNKKERDQFFNKTATKLKNRNKERFLKLLENKVPSWRRVERKLRNIFYELGFVEVQTPSIISPSLLEKMDIGEESKLYNQIYQIKGEKKSLRPMLAPNLYRELRYFSRISDEEVIRLFELGSCFRKENGGERHLNEFKMLNAVEMGNIKDTKKRLDELISNVFSPFANYKVEKEKSTVYEETVDVNIKNTEVASCVIGPHFLDSNWHIDEPWVGLGIGVERLTRVIEGEPSVKPFGKSYVYQDGIRLDIE</sequence>
<name>A0A133VJ52_9EURY</name>
<reference evidence="2 3" key="1">
    <citation type="journal article" date="2016" name="Sci. Rep.">
        <title>Metabolic traits of an uncultured archaeal lineage -MSBL1- from brine pools of the Red Sea.</title>
        <authorList>
            <person name="Mwirichia R."/>
            <person name="Alam I."/>
            <person name="Rashid M."/>
            <person name="Vinu M."/>
            <person name="Ba-Alawi W."/>
            <person name="Anthony Kamau A."/>
            <person name="Kamanda Ngugi D."/>
            <person name="Goker M."/>
            <person name="Klenk H.P."/>
            <person name="Bajic V."/>
            <person name="Stingl U."/>
        </authorList>
    </citation>
    <scope>NUCLEOTIDE SEQUENCE [LARGE SCALE GENOMIC DNA]</scope>
    <source>
        <strain evidence="2">SCGC-AAA382A20</strain>
    </source>
</reference>
<accession>A0A133VJ52</accession>
<dbReference type="InterPro" id="IPR041616">
    <property type="entry name" value="PheRS_beta_core"/>
</dbReference>
<dbReference type="InterPro" id="IPR045864">
    <property type="entry name" value="aa-tRNA-synth_II/BPL/LPL"/>
</dbReference>
<protein>
    <recommendedName>
        <fullName evidence="1">Aminoacyl-transfer RNA synthetases class-II family profile domain-containing protein</fullName>
    </recommendedName>
</protein>
<evidence type="ECO:0000313" key="2">
    <source>
        <dbReference type="EMBL" id="KXB06481.1"/>
    </source>
</evidence>
<evidence type="ECO:0000259" key="1">
    <source>
        <dbReference type="PROSITE" id="PS50862"/>
    </source>
</evidence>
<dbReference type="AlphaFoldDB" id="A0A133VJ52"/>
<dbReference type="GO" id="GO:0004812">
    <property type="term" value="F:aminoacyl-tRNA ligase activity"/>
    <property type="evidence" value="ECO:0007669"/>
    <property type="project" value="InterPro"/>
</dbReference>
<dbReference type="NCBIfam" id="TIGR02367">
    <property type="entry name" value="PylS_Cterm"/>
    <property type="match status" value="1"/>
</dbReference>
<keyword evidence="3" id="KW-1185">Reference proteome</keyword>
<dbReference type="InterPro" id="IPR006195">
    <property type="entry name" value="aa-tRNA-synth_II"/>
</dbReference>
<comment type="caution">
    <text evidence="2">The sequence shown here is derived from an EMBL/GenBank/DDBJ whole genome shotgun (WGS) entry which is preliminary data.</text>
</comment>
<evidence type="ECO:0000313" key="3">
    <source>
        <dbReference type="Proteomes" id="UP000070263"/>
    </source>
</evidence>
<dbReference type="EMBL" id="LHYE01000044">
    <property type="protein sequence ID" value="KXB06481.1"/>
    <property type="molecule type" value="Genomic_DNA"/>
</dbReference>
<dbReference type="Proteomes" id="UP000070263">
    <property type="component" value="Unassembled WGS sequence"/>
</dbReference>
<dbReference type="Pfam" id="PF17759">
    <property type="entry name" value="tRNA_synthFbeta"/>
    <property type="match status" value="1"/>
</dbReference>
<dbReference type="PROSITE" id="PS50862">
    <property type="entry name" value="AA_TRNA_LIGASE_II"/>
    <property type="match status" value="1"/>
</dbReference>
<proteinExistence type="predicted"/>
<organism evidence="2 3">
    <name type="scientific">candidate division MSBL1 archaeon SCGC-AAA382A20</name>
    <dbReference type="NCBI Taxonomy" id="1698280"/>
    <lineage>
        <taxon>Archaea</taxon>
        <taxon>Methanobacteriati</taxon>
        <taxon>Methanobacteriota</taxon>
        <taxon>candidate division MSBL1</taxon>
    </lineage>
</organism>
<gene>
    <name evidence="2" type="ORF">AKJ51_03665</name>
</gene>
<feature type="domain" description="Aminoacyl-transfer RNA synthetases class-II family profile" evidence="1">
    <location>
        <begin position="59"/>
        <end position="257"/>
    </location>
</feature>
<dbReference type="Gene3D" id="3.30.930.10">
    <property type="entry name" value="Bira Bifunctional Protein, Domain 2"/>
    <property type="match status" value="1"/>
</dbReference>
<dbReference type="InterPro" id="IPR023877">
    <property type="entry name" value="Pyrrolysyl-tRNA_ligase_C"/>
</dbReference>
<dbReference type="SUPFAM" id="SSF55681">
    <property type="entry name" value="Class II aaRS and biotin synthetases"/>
    <property type="match status" value="1"/>
</dbReference>